<dbReference type="InterPro" id="IPR036390">
    <property type="entry name" value="WH_DNA-bd_sf"/>
</dbReference>
<reference evidence="5" key="2">
    <citation type="journal article" date="2019" name="Int. J. Syst. Evol. Microbiol.">
        <title>The Global Catalogue of Microorganisms (GCM) 10K type strain sequencing project: providing services to taxonomists for standard genome sequencing and annotation.</title>
        <authorList>
            <consortium name="The Broad Institute Genomics Platform"/>
            <consortium name="The Broad Institute Genome Sequencing Center for Infectious Disease"/>
            <person name="Wu L."/>
            <person name="Ma J."/>
        </authorList>
    </citation>
    <scope>NUCLEOTIDE SEQUENCE [LARGE SCALE GENOMIC DNA]</scope>
    <source>
        <strain evidence="5">JCM 10667</strain>
    </source>
</reference>
<dbReference type="SUPFAM" id="SSF46785">
    <property type="entry name" value="Winged helix' DNA-binding domain"/>
    <property type="match status" value="1"/>
</dbReference>
<dbReference type="Gene3D" id="3.40.50.150">
    <property type="entry name" value="Vaccinia Virus protein VP39"/>
    <property type="match status" value="1"/>
</dbReference>
<dbReference type="EMBL" id="JACHMV010000001">
    <property type="protein sequence ID" value="MBB4777693.1"/>
    <property type="molecule type" value="Genomic_DNA"/>
</dbReference>
<protein>
    <submittedName>
        <fullName evidence="2">Methyltransferase domain-containing protein</fullName>
    </submittedName>
    <submittedName>
        <fullName evidence="3">SAM-dependent methyltransferase</fullName>
    </submittedName>
</protein>
<dbReference type="CDD" id="cd02440">
    <property type="entry name" value="AdoMet_MTases"/>
    <property type="match status" value="1"/>
</dbReference>
<dbReference type="GO" id="GO:0032259">
    <property type="term" value="P:methylation"/>
    <property type="evidence" value="ECO:0007669"/>
    <property type="project" value="UniProtKB-KW"/>
</dbReference>
<dbReference type="InterPro" id="IPR029063">
    <property type="entry name" value="SAM-dependent_MTases_sf"/>
</dbReference>
<name>A0A7W7IJ73_9ACTN</name>
<keyword evidence="5" id="KW-1185">Reference proteome</keyword>
<reference evidence="3 4" key="3">
    <citation type="submission" date="2020-08" db="EMBL/GenBank/DDBJ databases">
        <title>Sequencing the genomes of 1000 actinobacteria strains.</title>
        <authorList>
            <person name="Klenk H.-P."/>
        </authorList>
    </citation>
    <scope>NUCLEOTIDE SEQUENCE [LARGE SCALE GENOMIC DNA]</scope>
    <source>
        <strain evidence="3 4">DSM 44772</strain>
    </source>
</reference>
<accession>A0A7W7IJ73</accession>
<sequence>MTAEQITERMLADAVSTMEMMSTALGVRLGLYEALAGGPLDARGLADKTGIHPRYAREWLEQQAASGLLTAAADEEDPYARAFALPDDVRETLLDTDSVNYAGVLPGLVVSLAEILPQVAEAYGTGDGVPYAAYGPGTRHGIGGMNRPGFRAGIADWVAALPDIEARLSSGPARVLDLGCGTGWSSIALAEAFPAAGVHGVDMDEASVAEASEHAADHGLADRVTFACADAAEPGATGPYDLVCTFEALHDMADPVAVLRSAREFLAPGGAVLIGDEKVAERFTAPGDLLERLNYGFSVLHCLPATRAEGAAVEAGTVLRPGTVRSYAAAAGYGGCTELPIDHDLWRFYRLDPS</sequence>
<evidence type="ECO:0000313" key="2">
    <source>
        <dbReference type="EMBL" id="GAA0594672.1"/>
    </source>
</evidence>
<dbReference type="Proteomes" id="UP000549343">
    <property type="component" value="Unassembled WGS sequence"/>
</dbReference>
<dbReference type="RefSeq" id="WP_184888314.1">
    <property type="nucleotide sequence ID" value="NZ_BAAAHD010000080.1"/>
</dbReference>
<dbReference type="SUPFAM" id="SSF53335">
    <property type="entry name" value="S-adenosyl-L-methionine-dependent methyltransferases"/>
    <property type="match status" value="1"/>
</dbReference>
<gene>
    <name evidence="3" type="ORF">F4557_006111</name>
    <name evidence="2" type="ORF">GCM10009546_66110</name>
</gene>
<evidence type="ECO:0000313" key="3">
    <source>
        <dbReference type="EMBL" id="MBB4777693.1"/>
    </source>
</evidence>
<keyword evidence="3" id="KW-0489">Methyltransferase</keyword>
<organism evidence="3 4">
    <name type="scientific">Actinomadura livida</name>
    <dbReference type="NCBI Taxonomy" id="79909"/>
    <lineage>
        <taxon>Bacteria</taxon>
        <taxon>Bacillati</taxon>
        <taxon>Actinomycetota</taxon>
        <taxon>Actinomycetes</taxon>
        <taxon>Streptosporangiales</taxon>
        <taxon>Thermomonosporaceae</taxon>
        <taxon>Actinomadura</taxon>
    </lineage>
</organism>
<dbReference type="InterPro" id="IPR025714">
    <property type="entry name" value="Methyltranfer_dom"/>
</dbReference>
<proteinExistence type="predicted"/>
<dbReference type="Gene3D" id="1.10.10.10">
    <property type="entry name" value="Winged helix-like DNA-binding domain superfamily/Winged helix DNA-binding domain"/>
    <property type="match status" value="1"/>
</dbReference>
<evidence type="ECO:0000313" key="4">
    <source>
        <dbReference type="Proteomes" id="UP000549343"/>
    </source>
</evidence>
<evidence type="ECO:0000313" key="5">
    <source>
        <dbReference type="Proteomes" id="UP001501427"/>
    </source>
</evidence>
<dbReference type="GO" id="GO:0008168">
    <property type="term" value="F:methyltransferase activity"/>
    <property type="evidence" value="ECO:0007669"/>
    <property type="project" value="UniProtKB-KW"/>
</dbReference>
<evidence type="ECO:0000259" key="1">
    <source>
        <dbReference type="Pfam" id="PF13847"/>
    </source>
</evidence>
<dbReference type="PANTHER" id="PTHR45128:SF2">
    <property type="entry name" value="METHYLTRANSFERASE DOMAIN-CONTAINING PROTEIN"/>
    <property type="match status" value="1"/>
</dbReference>
<dbReference type="InterPro" id="IPR053173">
    <property type="entry name" value="SAM-binding_MTase"/>
</dbReference>
<keyword evidence="3" id="KW-0808">Transferase</keyword>
<dbReference type="Pfam" id="PF13847">
    <property type="entry name" value="Methyltransf_31"/>
    <property type="match status" value="1"/>
</dbReference>
<dbReference type="PANTHER" id="PTHR45128">
    <property type="entry name" value="METHYLTRANSFERASE TYPE 11"/>
    <property type="match status" value="1"/>
</dbReference>
<reference evidence="2" key="1">
    <citation type="journal article" date="2014" name="Int. J. Syst. Evol. Microbiol.">
        <title>Complete genome of a new Firmicutes species belonging to the dominant human colonic microbiota ('Ruminococcus bicirculans') reveals two chromosomes and a selective capacity to utilize plant glucans.</title>
        <authorList>
            <consortium name="NISC Comparative Sequencing Program"/>
            <person name="Wegmann U."/>
            <person name="Louis P."/>
            <person name="Goesmann A."/>
            <person name="Henrissat B."/>
            <person name="Duncan S.H."/>
            <person name="Flint H.J."/>
        </authorList>
    </citation>
    <scope>NUCLEOTIDE SEQUENCE</scope>
    <source>
        <strain evidence="2">JCM 10667</strain>
    </source>
</reference>
<dbReference type="Proteomes" id="UP001501427">
    <property type="component" value="Unassembled WGS sequence"/>
</dbReference>
<feature type="domain" description="Methyltransferase" evidence="1">
    <location>
        <begin position="173"/>
        <end position="283"/>
    </location>
</feature>
<dbReference type="InterPro" id="IPR036388">
    <property type="entry name" value="WH-like_DNA-bd_sf"/>
</dbReference>
<dbReference type="AlphaFoldDB" id="A0A7W7IJ73"/>
<dbReference type="EMBL" id="BAAAHD010000080">
    <property type="protein sequence ID" value="GAA0594672.1"/>
    <property type="molecule type" value="Genomic_DNA"/>
</dbReference>
<comment type="caution">
    <text evidence="3">The sequence shown here is derived from an EMBL/GenBank/DDBJ whole genome shotgun (WGS) entry which is preliminary data.</text>
</comment>
<reference evidence="2" key="4">
    <citation type="submission" date="2023-12" db="EMBL/GenBank/DDBJ databases">
        <authorList>
            <person name="Sun Q."/>
            <person name="Inoue M."/>
        </authorList>
    </citation>
    <scope>NUCLEOTIDE SEQUENCE</scope>
    <source>
        <strain evidence="2">JCM 10667</strain>
    </source>
</reference>